<proteinExistence type="predicted"/>
<protein>
    <submittedName>
        <fullName evidence="1">Putative INV6</fullName>
    </submittedName>
</protein>
<accession>I7D119</accession>
<dbReference type="AlphaFoldDB" id="I7D119"/>
<organism evidence="1">
    <name type="scientific">Brassica napus</name>
    <name type="common">Rape</name>
    <dbReference type="NCBI Taxonomy" id="3708"/>
    <lineage>
        <taxon>Eukaryota</taxon>
        <taxon>Viridiplantae</taxon>
        <taxon>Streptophyta</taxon>
        <taxon>Embryophyta</taxon>
        <taxon>Tracheophyta</taxon>
        <taxon>Spermatophyta</taxon>
        <taxon>Magnoliopsida</taxon>
        <taxon>eudicotyledons</taxon>
        <taxon>Gunneridae</taxon>
        <taxon>Pentapetalae</taxon>
        <taxon>rosids</taxon>
        <taxon>malvids</taxon>
        <taxon>Brassicales</taxon>
        <taxon>Brassicaceae</taxon>
        <taxon>Brassiceae</taxon>
        <taxon>Brassica</taxon>
    </lineage>
</organism>
<reference evidence="1" key="1">
    <citation type="submission" date="2012-04" db="EMBL/GenBank/DDBJ databases">
        <title>Identification and Characterization of BLMR1 Conferring Resistance to Leptosphaeria maculans in Brassica napus L.</title>
        <authorList>
            <person name="Li G.Y."/>
            <person name="Long Y.M."/>
        </authorList>
    </citation>
    <scope>NUCLEOTIDE SEQUENCE</scope>
</reference>
<dbReference type="EMBL" id="JQ979416">
    <property type="protein sequence ID" value="AFO66504.1"/>
    <property type="molecule type" value="Genomic_DNA"/>
</dbReference>
<evidence type="ECO:0000313" key="1">
    <source>
        <dbReference type="EMBL" id="AFO66504.1"/>
    </source>
</evidence>
<sequence>MAIGEEARLYVFNHRAKGVTMSSLDEKSPNQFKRSLISHLCNDYNIPLDYQNKLSLDFLRLCIFDLNFLRDEK</sequence>
<name>I7D119_BRANA</name>